<protein>
    <submittedName>
        <fullName evidence="1">Uncharacterized protein</fullName>
    </submittedName>
</protein>
<organism evidence="1">
    <name type="scientific">Salmonella enterica I</name>
    <dbReference type="NCBI Taxonomy" id="59201"/>
    <lineage>
        <taxon>Bacteria</taxon>
        <taxon>Pseudomonadati</taxon>
        <taxon>Pseudomonadota</taxon>
        <taxon>Gammaproteobacteria</taxon>
        <taxon>Enterobacterales</taxon>
        <taxon>Enterobacteriaceae</taxon>
        <taxon>Salmonella</taxon>
    </lineage>
</organism>
<name>A0A5U3FS78_SALET</name>
<dbReference type="AlphaFoldDB" id="A0A5U3FS78"/>
<accession>A0A5U3FS78</accession>
<evidence type="ECO:0000313" key="1">
    <source>
        <dbReference type="EMBL" id="EBP4056247.1"/>
    </source>
</evidence>
<proteinExistence type="predicted"/>
<sequence>MHNFKPLGSLSQSDTVNTLYFDENASAATLLNTVIGRLEGVMRLHDEIAMLPPDAGIDGKALSTVSKTLLSDAYSLLLAV</sequence>
<comment type="caution">
    <text evidence="1">The sequence shown here is derived from an EMBL/GenBank/DDBJ whole genome shotgun (WGS) entry which is preliminary data.</text>
</comment>
<gene>
    <name evidence="1" type="ORF">Z599_00450</name>
</gene>
<reference evidence="1" key="1">
    <citation type="submission" date="2018-07" db="EMBL/GenBank/DDBJ databases">
        <authorList>
            <consortium name="GenomeTrakr network: Whole genome sequencing for foodborne pathogen traceback"/>
        </authorList>
    </citation>
    <scope>NUCLEOTIDE SEQUENCE</scope>
    <source>
        <strain evidence="1">MDH-2013-00175</strain>
    </source>
</reference>
<dbReference type="EMBL" id="AAGLQK010000001">
    <property type="protein sequence ID" value="EBP4056247.1"/>
    <property type="molecule type" value="Genomic_DNA"/>
</dbReference>